<dbReference type="Proteomes" id="UP000027238">
    <property type="component" value="Unassembled WGS sequence"/>
</dbReference>
<organism evidence="1 2">
    <name type="scientific">Colletotrichum sublineola</name>
    <name type="common">Sorghum anthracnose fungus</name>
    <dbReference type="NCBI Taxonomy" id="1173701"/>
    <lineage>
        <taxon>Eukaryota</taxon>
        <taxon>Fungi</taxon>
        <taxon>Dikarya</taxon>
        <taxon>Ascomycota</taxon>
        <taxon>Pezizomycotina</taxon>
        <taxon>Sordariomycetes</taxon>
        <taxon>Hypocreomycetidae</taxon>
        <taxon>Glomerellales</taxon>
        <taxon>Glomerellaceae</taxon>
        <taxon>Colletotrichum</taxon>
        <taxon>Colletotrichum graminicola species complex</taxon>
    </lineage>
</organism>
<dbReference type="HOGENOM" id="CLU_1331879_0_0_1"/>
<sequence length="206" mass="22818">MDGGGPILGTEILQFAFGFRTAATCTRTSSRHTRLGIATHTHKLLRGGLPTVFAPLPRALVPPVALDQVCPVGGQRPENADAAKVAHRPAPAHALGDHDAHLGMQHAQRQEAPEEPPEGPAVAPVELHQRREHERHRHVLGKVGVRPRREVQLVGVVRLAVSPALRRVLSQVVLVLEPLAHHPQAEERVVHRERERKRARHRWFVE</sequence>
<comment type="caution">
    <text evidence="1">The sequence shown here is derived from an EMBL/GenBank/DDBJ whole genome shotgun (WGS) entry which is preliminary data.</text>
</comment>
<name>A0A066XZ63_COLSU</name>
<keyword evidence="2" id="KW-1185">Reference proteome</keyword>
<evidence type="ECO:0000313" key="1">
    <source>
        <dbReference type="EMBL" id="KDN71230.1"/>
    </source>
</evidence>
<proteinExistence type="predicted"/>
<reference evidence="2" key="1">
    <citation type="journal article" date="2014" name="Genome Announc.">
        <title>Draft genome sequence of Colletotrichum sublineola, a destructive pathogen of cultivated sorghum.</title>
        <authorList>
            <person name="Baroncelli R."/>
            <person name="Sanz-Martin J.M."/>
            <person name="Rech G.E."/>
            <person name="Sukno S.A."/>
            <person name="Thon M.R."/>
        </authorList>
    </citation>
    <scope>NUCLEOTIDE SEQUENCE [LARGE SCALE GENOMIC DNA]</scope>
    <source>
        <strain evidence="2">TX430BB</strain>
    </source>
</reference>
<dbReference type="AlphaFoldDB" id="A0A066XZ63"/>
<protein>
    <submittedName>
        <fullName evidence="1">Uncharacterized protein</fullName>
    </submittedName>
</protein>
<gene>
    <name evidence="1" type="ORF">CSUB01_08440</name>
</gene>
<dbReference type="EMBL" id="JMSE01000224">
    <property type="protein sequence ID" value="KDN71230.1"/>
    <property type="molecule type" value="Genomic_DNA"/>
</dbReference>
<accession>A0A066XZ63</accession>
<evidence type="ECO:0000313" key="2">
    <source>
        <dbReference type="Proteomes" id="UP000027238"/>
    </source>
</evidence>